<organism evidence="2">
    <name type="scientific">marine sediment metagenome</name>
    <dbReference type="NCBI Taxonomy" id="412755"/>
    <lineage>
        <taxon>unclassified sequences</taxon>
        <taxon>metagenomes</taxon>
        <taxon>ecological metagenomes</taxon>
    </lineage>
</organism>
<reference evidence="2" key="1">
    <citation type="journal article" date="2015" name="Nature">
        <title>Complex archaea that bridge the gap between prokaryotes and eukaryotes.</title>
        <authorList>
            <person name="Spang A."/>
            <person name="Saw J.H."/>
            <person name="Jorgensen S.L."/>
            <person name="Zaremba-Niedzwiedzka K."/>
            <person name="Martijn J."/>
            <person name="Lind A.E."/>
            <person name="van Eijk R."/>
            <person name="Schleper C."/>
            <person name="Guy L."/>
            <person name="Ettema T.J."/>
        </authorList>
    </citation>
    <scope>NUCLEOTIDE SEQUENCE</scope>
</reference>
<keyword evidence="1" id="KW-0472">Membrane</keyword>
<gene>
    <name evidence="2" type="ORF">LCGC14_1780110</name>
</gene>
<keyword evidence="1" id="KW-1133">Transmembrane helix</keyword>
<evidence type="ECO:0000313" key="2">
    <source>
        <dbReference type="EMBL" id="KKM02869.1"/>
    </source>
</evidence>
<proteinExistence type="predicted"/>
<name>A0A0F9GVT2_9ZZZZ</name>
<dbReference type="EMBL" id="LAZR01016821">
    <property type="protein sequence ID" value="KKM02869.1"/>
    <property type="molecule type" value="Genomic_DNA"/>
</dbReference>
<protein>
    <submittedName>
        <fullName evidence="2">Uncharacterized protein</fullName>
    </submittedName>
</protein>
<dbReference type="AlphaFoldDB" id="A0A0F9GVT2"/>
<keyword evidence="1" id="KW-0812">Transmembrane</keyword>
<comment type="caution">
    <text evidence="2">The sequence shown here is derived from an EMBL/GenBank/DDBJ whole genome shotgun (WGS) entry which is preliminary data.</text>
</comment>
<evidence type="ECO:0000256" key="1">
    <source>
        <dbReference type="SAM" id="Phobius"/>
    </source>
</evidence>
<accession>A0A0F9GVT2</accession>
<sequence>MENLVTQIVVSLIGTGIIGILIGVFGNYTKIKDLHAWHDVKDDENVFIWYQRTKSMEDTLEKMTEILDRMDRRDERSMLIQNHQIEVLERHTETITKLAAVVEALAMS</sequence>
<feature type="transmembrane region" description="Helical" evidence="1">
    <location>
        <begin position="6"/>
        <end position="28"/>
    </location>
</feature>